<proteinExistence type="inferred from homology"/>
<dbReference type="CDD" id="cd01175">
    <property type="entry name" value="IPT_COE"/>
    <property type="match status" value="1"/>
</dbReference>
<dbReference type="OrthoDB" id="25246at2759"/>
<feature type="region of interest" description="Disordered" evidence="12">
    <location>
        <begin position="815"/>
        <end position="852"/>
    </location>
</feature>
<feature type="region of interest" description="Disordered" evidence="12">
    <location>
        <begin position="60"/>
        <end position="86"/>
    </location>
</feature>
<dbReference type="Gene3D" id="2.60.40.10">
    <property type="entry name" value="Immunoglobulins"/>
    <property type="match status" value="1"/>
</dbReference>
<keyword evidence="3 11" id="KW-0217">Developmental protein</keyword>
<dbReference type="InterPro" id="IPR014756">
    <property type="entry name" value="Ig_E-set"/>
</dbReference>
<dbReference type="InterPro" id="IPR032200">
    <property type="entry name" value="COE_DBD"/>
</dbReference>
<dbReference type="InterPro" id="IPR032201">
    <property type="entry name" value="COE_HLH"/>
</dbReference>
<accession>A0A7J5XYT1</accession>
<dbReference type="GO" id="GO:0008270">
    <property type="term" value="F:zinc ion binding"/>
    <property type="evidence" value="ECO:0007669"/>
    <property type="project" value="UniProtKB-KW"/>
</dbReference>
<comment type="caution">
    <text evidence="14">The sequence shown here is derived from an EMBL/GenBank/DDBJ whole genome shotgun (WGS) entry which is preliminary data.</text>
</comment>
<dbReference type="SMART" id="SM00429">
    <property type="entry name" value="IPT"/>
    <property type="match status" value="1"/>
</dbReference>
<evidence type="ECO:0000256" key="11">
    <source>
        <dbReference type="RuleBase" id="RU004489"/>
    </source>
</evidence>
<evidence type="ECO:0000256" key="2">
    <source>
        <dbReference type="ARBA" id="ARBA00010340"/>
    </source>
</evidence>
<evidence type="ECO:0000256" key="3">
    <source>
        <dbReference type="ARBA" id="ARBA00022473"/>
    </source>
</evidence>
<feature type="region of interest" description="Disordered" evidence="12">
    <location>
        <begin position="543"/>
        <end position="566"/>
    </location>
</feature>
<dbReference type="InterPro" id="IPR003523">
    <property type="entry name" value="Transcription_factor_COE"/>
</dbReference>
<feature type="region of interest" description="Disordered" evidence="12">
    <location>
        <begin position="741"/>
        <end position="773"/>
    </location>
</feature>
<reference evidence="14 15" key="1">
    <citation type="submission" date="2020-03" db="EMBL/GenBank/DDBJ databases">
        <title>Dissostichus mawsoni Genome sequencing and assembly.</title>
        <authorList>
            <person name="Park H."/>
        </authorList>
    </citation>
    <scope>NUCLEOTIDE SEQUENCE [LARGE SCALE GENOMIC DNA]</scope>
    <source>
        <strain evidence="14">DM0001</strain>
        <tissue evidence="14">Muscle</tissue>
    </source>
</reference>
<evidence type="ECO:0000256" key="4">
    <source>
        <dbReference type="ARBA" id="ARBA00022723"/>
    </source>
</evidence>
<dbReference type="InterPro" id="IPR038173">
    <property type="entry name" value="COE_DBD_sf"/>
</dbReference>
<keyword evidence="15" id="KW-1185">Reference proteome</keyword>
<evidence type="ECO:0000256" key="10">
    <source>
        <dbReference type="ARBA" id="ARBA00023242"/>
    </source>
</evidence>
<keyword evidence="8 11" id="KW-0238">DNA-binding</keyword>
<feature type="compositionally biased region" description="Low complexity" evidence="12">
    <location>
        <begin position="749"/>
        <end position="769"/>
    </location>
</feature>
<dbReference type="FunFam" id="1.10.287.4280:FF:000001">
    <property type="entry name" value="transcription factor COE1 isoform X2"/>
    <property type="match status" value="1"/>
</dbReference>
<evidence type="ECO:0000256" key="7">
    <source>
        <dbReference type="ARBA" id="ARBA00023015"/>
    </source>
</evidence>
<dbReference type="Gene3D" id="1.10.287.4280">
    <property type="match status" value="1"/>
</dbReference>
<evidence type="ECO:0000256" key="5">
    <source>
        <dbReference type="ARBA" id="ARBA00022771"/>
    </source>
</evidence>
<dbReference type="SUPFAM" id="SSF81296">
    <property type="entry name" value="E set domains"/>
    <property type="match status" value="1"/>
</dbReference>
<evidence type="ECO:0000313" key="15">
    <source>
        <dbReference type="Proteomes" id="UP000518266"/>
    </source>
</evidence>
<protein>
    <recommendedName>
        <fullName evidence="13">IPT/TIG domain-containing protein</fullName>
    </recommendedName>
</protein>
<dbReference type="Proteomes" id="UP000518266">
    <property type="component" value="Unassembled WGS sequence"/>
</dbReference>
<dbReference type="InterPro" id="IPR038006">
    <property type="entry name" value="COE_IPT"/>
</dbReference>
<evidence type="ECO:0000313" key="14">
    <source>
        <dbReference type="EMBL" id="KAF3841983.1"/>
    </source>
</evidence>
<keyword evidence="7 11" id="KW-0805">Transcription regulation</keyword>
<comment type="similarity">
    <text evidence="2 11">Belongs to the COE family.</text>
</comment>
<gene>
    <name evidence="14" type="ORF">F7725_023934</name>
</gene>
<dbReference type="FunFam" id="2.60.40.10:FF:000021">
    <property type="entry name" value="transcription factor COE1 isoform X2"/>
    <property type="match status" value="1"/>
</dbReference>
<evidence type="ECO:0000256" key="9">
    <source>
        <dbReference type="ARBA" id="ARBA00023163"/>
    </source>
</evidence>
<keyword evidence="4 11" id="KW-0479">Metal-binding</keyword>
<evidence type="ECO:0000256" key="6">
    <source>
        <dbReference type="ARBA" id="ARBA00022833"/>
    </source>
</evidence>
<dbReference type="FunFam" id="2.60.40.3180:FF:000004">
    <property type="entry name" value="Transcription factor COE1"/>
    <property type="match status" value="1"/>
</dbReference>
<dbReference type="GO" id="GO:0005634">
    <property type="term" value="C:nucleus"/>
    <property type="evidence" value="ECO:0007669"/>
    <property type="project" value="UniProtKB-SubCell"/>
</dbReference>
<organism evidence="14 15">
    <name type="scientific">Dissostichus mawsoni</name>
    <name type="common">Antarctic cod</name>
    <dbReference type="NCBI Taxonomy" id="36200"/>
    <lineage>
        <taxon>Eukaryota</taxon>
        <taxon>Metazoa</taxon>
        <taxon>Chordata</taxon>
        <taxon>Craniata</taxon>
        <taxon>Vertebrata</taxon>
        <taxon>Euteleostomi</taxon>
        <taxon>Actinopterygii</taxon>
        <taxon>Neopterygii</taxon>
        <taxon>Teleostei</taxon>
        <taxon>Neoteleostei</taxon>
        <taxon>Acanthomorphata</taxon>
        <taxon>Eupercaria</taxon>
        <taxon>Perciformes</taxon>
        <taxon>Notothenioidei</taxon>
        <taxon>Nototheniidae</taxon>
        <taxon>Dissostichus</taxon>
    </lineage>
</organism>
<sequence>MDGQLGSGRLIDFALTSGRPAGPWHAYRLMSPFTCKFKEIMRASPRKFTQKEDVTLNTEEARPGETGGLRSHRETIPRGGTTMKEEPLGLNSVRSWMHTAGVVDANTAAQSGVGLARAHYEKQPPSNLRKSNFFHFVLALYDRQGQPVEIERTAFVDFVEKDKKSIACSLTPSLCSSSRCCDKKSCGNRNETPSDPVIIDRGWAGGLMQARGPARSEATVNPSRLVQQCSLAAGSALFGLQLRLSHIHPPHSASLRASVEIRSSLSESLGGSSGVPSALSGCLGGHRLGVSLYRALWGTSSRQSVGECVVVEGGGVVDGGVGRFRKLKDMAPFPISLGDNKKGMLEKGKQREESTKTKARARFFLKFFLKCNQNCLKNAGNPRDMRRFQVVVSTTVNVDGHVLAVSDNMFVHNNSKHGRRARRLDPSEATPCIKAISPSEGWTTGGATVIIIGDNFFDGLQVVFGTMLVWSELITPHAIRVQTPPRHIPGVVEVTLSYKSKQFCKGAPGRFVYTEGSGGLICHHWRGDRGCGGRSLSDLEASVCSNSDGQNETGGKASKHSHFPQASSTALALSAAELQSVGLDPQPPHTLPIGNPHPDPSILGQLFLIKSPLSRSPKTTSTTPSHPSPSPPTGWVWYSVALNEPTIDYGFQRLQKVIPRHPGDPERLPKEVLLKRAADLVEALYGMPHNNQEIILKRAADIAEALYSVPRNHNQIPSLANTASHGMMGVNSFSSQLAVNVSESQGNDQAGTPAACPPGATSPAAPPQSGYNSVSNSMNGYGNAGMNLGVPSSPGFLNGSSANSPYGIKQKSAFAPVVRPQASPPPSCTSANGNGLQGEPPSPPHPFPTDYWSDTAAQASVRFVPRSEG</sequence>
<dbReference type="Pfam" id="PF16423">
    <property type="entry name" value="COE1_HLH"/>
    <property type="match status" value="1"/>
</dbReference>
<dbReference type="GO" id="GO:0007399">
    <property type="term" value="P:nervous system development"/>
    <property type="evidence" value="ECO:0007669"/>
    <property type="project" value="UniProtKB-ARBA"/>
</dbReference>
<dbReference type="PANTHER" id="PTHR10747">
    <property type="entry name" value="TRANSCRIPTION FACTOR COE FAMILY MEMBER"/>
    <property type="match status" value="1"/>
</dbReference>
<evidence type="ECO:0000259" key="13">
    <source>
        <dbReference type="SMART" id="SM00429"/>
    </source>
</evidence>
<dbReference type="GO" id="GO:0003700">
    <property type="term" value="F:DNA-binding transcription factor activity"/>
    <property type="evidence" value="ECO:0007669"/>
    <property type="project" value="InterPro"/>
</dbReference>
<dbReference type="Gene3D" id="2.60.40.3180">
    <property type="entry name" value="Transcription factor COE1, DNA-binding domain"/>
    <property type="match status" value="3"/>
</dbReference>
<comment type="subcellular location">
    <subcellularLocation>
        <location evidence="1 11">Nucleus</location>
    </subcellularLocation>
</comment>
<evidence type="ECO:0000256" key="12">
    <source>
        <dbReference type="SAM" id="MobiDB-lite"/>
    </source>
</evidence>
<dbReference type="InterPro" id="IPR002909">
    <property type="entry name" value="IPT_dom"/>
</dbReference>
<dbReference type="InterPro" id="IPR013783">
    <property type="entry name" value="Ig-like_fold"/>
</dbReference>
<dbReference type="EMBL" id="JAAKFY010000019">
    <property type="protein sequence ID" value="KAF3841983.1"/>
    <property type="molecule type" value="Genomic_DNA"/>
</dbReference>
<name>A0A7J5XYT1_DISMA</name>
<keyword evidence="6 11" id="KW-0862">Zinc</keyword>
<feature type="compositionally biased region" description="Polar residues" evidence="12">
    <location>
        <begin position="543"/>
        <end position="553"/>
    </location>
</feature>
<evidence type="ECO:0000256" key="8">
    <source>
        <dbReference type="ARBA" id="ARBA00023125"/>
    </source>
</evidence>
<dbReference type="Pfam" id="PF01833">
    <property type="entry name" value="TIG"/>
    <property type="match status" value="1"/>
</dbReference>
<dbReference type="Pfam" id="PF16422">
    <property type="entry name" value="COE1_DBD"/>
    <property type="match status" value="3"/>
</dbReference>
<feature type="domain" description="IPT/TIG" evidence="13">
    <location>
        <begin position="430"/>
        <end position="514"/>
    </location>
</feature>
<dbReference type="GO" id="GO:0003677">
    <property type="term" value="F:DNA binding"/>
    <property type="evidence" value="ECO:0007669"/>
    <property type="project" value="UniProtKB-KW"/>
</dbReference>
<dbReference type="AlphaFoldDB" id="A0A7J5XYT1"/>
<evidence type="ECO:0000256" key="1">
    <source>
        <dbReference type="ARBA" id="ARBA00004123"/>
    </source>
</evidence>
<keyword evidence="9 11" id="KW-0804">Transcription</keyword>
<keyword evidence="5 11" id="KW-0863">Zinc-finger</keyword>
<keyword evidence="10 11" id="KW-0539">Nucleus</keyword>